<accession>A0A3R7PRU7</accession>
<reference evidence="12 13" key="1">
    <citation type="submission" date="2018-04" db="EMBL/GenBank/DDBJ databases">
        <authorList>
            <person name="Zhang X."/>
            <person name="Yuan J."/>
            <person name="Li F."/>
            <person name="Xiang J."/>
        </authorList>
    </citation>
    <scope>NUCLEOTIDE SEQUENCE [LARGE SCALE GENOMIC DNA]</scope>
    <source>
        <tissue evidence="12">Muscle</tissue>
    </source>
</reference>
<dbReference type="PRINTS" id="PR00261">
    <property type="entry name" value="LDLRECEPTOR"/>
</dbReference>
<feature type="disulfide bond" evidence="10">
    <location>
        <begin position="597"/>
        <end position="612"/>
    </location>
</feature>
<evidence type="ECO:0000256" key="4">
    <source>
        <dbReference type="ARBA" id="ARBA00022729"/>
    </source>
</evidence>
<sequence length="613" mass="66137">MLFLSFDSAAALSANGTGALATGSSPIDVTSPPTTTIGEQPWSTSTASATTSKDAGTTAVPTTTQPAISTSTAELTTTTTSEPTTTATTSQPTTTTTTNEPTTTTTTSEPTTTTTTNEPTTTTTTSEPTTTTAEPITTTEPSPTESPTASPLDADFLRIALMGECRDEGEICSSGENLTCTYITDCPLLHLCCPYTCGNRCVAPARKRTLMGSEDTTSFGFVIDLWFNQFSTETYSNIVTAIWDRIRWETNPPSVNVMVRSFSTTRTDPNEADFCELYRQLETLNFDFPALKLQFDPFSRNKNILYIITGSDSYHFFRLLSPLKRIFDSLCYVVVDDTSLENYNMIATEENGEPCVLTLEQLARHGFTSEDFPPRPIVNDGVAAPCASGSGAGRPSHCRLTGGPPSPPSPGRNSACSKDSDCGTLALTCVGGTCQPPDCAPAAGPHPRCRLDSDSELYQCDYNTSGSASSVISELLKHQNFPFTSDTTEDVPGCCDNGQVLCHEFPLRCVDREKVCDTTFDCITGEDEHFNTCDNRVCREDEFRCTSGQCVPQHKRCDTRKDCADESDEKGCSQVECNFSPAFQCVSGQCVPEVYQCDGQEQCVDGSDEEACA</sequence>
<feature type="region of interest" description="Disordered" evidence="11">
    <location>
        <begin position="392"/>
        <end position="414"/>
    </location>
</feature>
<feature type="disulfide bond" evidence="10">
    <location>
        <begin position="585"/>
        <end position="603"/>
    </location>
</feature>
<keyword evidence="7" id="KW-0472">Membrane</keyword>
<comment type="subcellular location">
    <subcellularLocation>
        <location evidence="2">Endomembrane system</location>
    </subcellularLocation>
    <subcellularLocation>
        <location evidence="1">Membrane</location>
        <topology evidence="1">Single-pass membrane protein</topology>
    </subcellularLocation>
</comment>
<keyword evidence="3" id="KW-0812">Transmembrane</keyword>
<dbReference type="GO" id="GO:0012505">
    <property type="term" value="C:endomembrane system"/>
    <property type="evidence" value="ECO:0007669"/>
    <property type="project" value="UniProtKB-SubCell"/>
</dbReference>
<keyword evidence="9" id="KW-0325">Glycoprotein</keyword>
<evidence type="ECO:0000256" key="9">
    <source>
        <dbReference type="ARBA" id="ARBA00023180"/>
    </source>
</evidence>
<dbReference type="PROSITE" id="PS50068">
    <property type="entry name" value="LDLRA_2"/>
    <property type="match status" value="3"/>
</dbReference>
<dbReference type="AlphaFoldDB" id="A0A3R7PRU7"/>
<dbReference type="InterPro" id="IPR036055">
    <property type="entry name" value="LDL_receptor-like_sf"/>
</dbReference>
<evidence type="ECO:0000256" key="10">
    <source>
        <dbReference type="PROSITE-ProRule" id="PRU00124"/>
    </source>
</evidence>
<organism evidence="12 13">
    <name type="scientific">Penaeus vannamei</name>
    <name type="common">Whiteleg shrimp</name>
    <name type="synonym">Litopenaeus vannamei</name>
    <dbReference type="NCBI Taxonomy" id="6689"/>
    <lineage>
        <taxon>Eukaryota</taxon>
        <taxon>Metazoa</taxon>
        <taxon>Ecdysozoa</taxon>
        <taxon>Arthropoda</taxon>
        <taxon>Crustacea</taxon>
        <taxon>Multicrustacea</taxon>
        <taxon>Malacostraca</taxon>
        <taxon>Eumalacostraca</taxon>
        <taxon>Eucarida</taxon>
        <taxon>Decapoda</taxon>
        <taxon>Dendrobranchiata</taxon>
        <taxon>Penaeoidea</taxon>
        <taxon>Penaeidae</taxon>
        <taxon>Penaeus</taxon>
    </lineage>
</organism>
<dbReference type="GO" id="GO:0016020">
    <property type="term" value="C:membrane"/>
    <property type="evidence" value="ECO:0007669"/>
    <property type="project" value="UniProtKB-SubCell"/>
</dbReference>
<evidence type="ECO:0000313" key="12">
    <source>
        <dbReference type="EMBL" id="ROT75031.1"/>
    </source>
</evidence>
<comment type="caution">
    <text evidence="10">Lacks conserved residue(s) required for the propagation of feature annotation.</text>
</comment>
<name>A0A3R7PRU7_PENVA</name>
<dbReference type="InterPro" id="IPR023415">
    <property type="entry name" value="LDLR_class-A_CS"/>
</dbReference>
<dbReference type="PROSITE" id="PS01209">
    <property type="entry name" value="LDLRA_1"/>
    <property type="match status" value="2"/>
</dbReference>
<dbReference type="EMBL" id="QCYY01001816">
    <property type="protein sequence ID" value="ROT75031.1"/>
    <property type="molecule type" value="Genomic_DNA"/>
</dbReference>
<feature type="disulfide bond" evidence="10">
    <location>
        <begin position="538"/>
        <end position="550"/>
    </location>
</feature>
<keyword evidence="6" id="KW-1133">Transmembrane helix</keyword>
<reference evidence="12 13" key="2">
    <citation type="submission" date="2019-01" db="EMBL/GenBank/DDBJ databases">
        <title>The decoding of complex shrimp genome reveals the adaptation for benthos swimmer, frequently molting mechanism and breeding impact on genome.</title>
        <authorList>
            <person name="Sun Y."/>
            <person name="Gao Y."/>
            <person name="Yu Y."/>
        </authorList>
    </citation>
    <scope>NUCLEOTIDE SEQUENCE [LARGE SCALE GENOMIC DNA]</scope>
    <source>
        <tissue evidence="12">Muscle</tissue>
    </source>
</reference>
<evidence type="ECO:0000313" key="13">
    <source>
        <dbReference type="Proteomes" id="UP000283509"/>
    </source>
</evidence>
<dbReference type="SMART" id="SM00192">
    <property type="entry name" value="LDLa"/>
    <property type="match status" value="3"/>
</dbReference>
<keyword evidence="5" id="KW-0677">Repeat</keyword>
<dbReference type="STRING" id="6689.A0A3R7PRU7"/>
<evidence type="ECO:0000256" key="5">
    <source>
        <dbReference type="ARBA" id="ARBA00022737"/>
    </source>
</evidence>
<feature type="disulfide bond" evidence="10">
    <location>
        <begin position="557"/>
        <end position="572"/>
    </location>
</feature>
<evidence type="ECO:0000256" key="7">
    <source>
        <dbReference type="ARBA" id="ARBA00023136"/>
    </source>
</evidence>
<evidence type="ECO:0000256" key="8">
    <source>
        <dbReference type="ARBA" id="ARBA00023157"/>
    </source>
</evidence>
<dbReference type="InterPro" id="IPR002172">
    <property type="entry name" value="LDrepeatLR_classA_rpt"/>
</dbReference>
<keyword evidence="13" id="KW-1185">Reference proteome</keyword>
<dbReference type="OrthoDB" id="6370717at2759"/>
<dbReference type="CDD" id="cd00112">
    <property type="entry name" value="LDLa"/>
    <property type="match status" value="2"/>
</dbReference>
<evidence type="ECO:0000256" key="3">
    <source>
        <dbReference type="ARBA" id="ARBA00022692"/>
    </source>
</evidence>
<protein>
    <submittedName>
        <fullName evidence="12">Uncharacterized protein</fullName>
    </submittedName>
</protein>
<dbReference type="Proteomes" id="UP000283509">
    <property type="component" value="Unassembled WGS sequence"/>
</dbReference>
<keyword evidence="4" id="KW-0732">Signal</keyword>
<feature type="compositionally biased region" description="Polar residues" evidence="11">
    <location>
        <begin position="22"/>
        <end position="42"/>
    </location>
</feature>
<evidence type="ECO:0000256" key="2">
    <source>
        <dbReference type="ARBA" id="ARBA00004308"/>
    </source>
</evidence>
<feature type="compositionally biased region" description="Low complexity" evidence="11">
    <location>
        <begin position="69"/>
        <end position="151"/>
    </location>
</feature>
<dbReference type="Pfam" id="PF00057">
    <property type="entry name" value="Ldl_recept_a"/>
    <property type="match status" value="2"/>
</dbReference>
<dbReference type="FunFam" id="4.10.400.10:FF:000034">
    <property type="entry name" value="Low-density lipoprotein receptor-related protein 2"/>
    <property type="match status" value="1"/>
</dbReference>
<comment type="caution">
    <text evidence="12">The sequence shown here is derived from an EMBL/GenBank/DDBJ whole genome shotgun (WGS) entry which is preliminary data.</text>
</comment>
<evidence type="ECO:0000256" key="1">
    <source>
        <dbReference type="ARBA" id="ARBA00004167"/>
    </source>
</evidence>
<evidence type="ECO:0000256" key="11">
    <source>
        <dbReference type="SAM" id="MobiDB-lite"/>
    </source>
</evidence>
<dbReference type="InterPro" id="IPR050685">
    <property type="entry name" value="LDLR"/>
</dbReference>
<proteinExistence type="predicted"/>
<dbReference type="PANTHER" id="PTHR24270">
    <property type="entry name" value="LOW-DENSITY LIPOPROTEIN RECEPTOR-RELATED"/>
    <property type="match status" value="1"/>
</dbReference>
<dbReference type="SUPFAM" id="SSF57424">
    <property type="entry name" value="LDL receptor-like module"/>
    <property type="match status" value="2"/>
</dbReference>
<feature type="region of interest" description="Disordered" evidence="11">
    <location>
        <begin position="17"/>
        <end position="151"/>
    </location>
</feature>
<dbReference type="GO" id="GO:0016192">
    <property type="term" value="P:vesicle-mediated transport"/>
    <property type="evidence" value="ECO:0007669"/>
    <property type="project" value="UniProtKB-ARBA"/>
</dbReference>
<feature type="compositionally biased region" description="Low complexity" evidence="11">
    <location>
        <begin position="43"/>
        <end position="59"/>
    </location>
</feature>
<feature type="disulfide bond" evidence="10">
    <location>
        <begin position="545"/>
        <end position="563"/>
    </location>
</feature>
<gene>
    <name evidence="12" type="ORF">C7M84_006430</name>
</gene>
<keyword evidence="8 10" id="KW-1015">Disulfide bond</keyword>
<dbReference type="Gene3D" id="4.10.400.10">
    <property type="entry name" value="Low-density Lipoprotein Receptor"/>
    <property type="match status" value="3"/>
</dbReference>
<evidence type="ECO:0000256" key="6">
    <source>
        <dbReference type="ARBA" id="ARBA00022989"/>
    </source>
</evidence>